<evidence type="ECO:0000313" key="2">
    <source>
        <dbReference type="Proteomes" id="UP000291343"/>
    </source>
</evidence>
<dbReference type="Proteomes" id="UP000291343">
    <property type="component" value="Unassembled WGS sequence"/>
</dbReference>
<reference evidence="1 2" key="1">
    <citation type="journal article" date="2017" name="Gigascience">
        <title>Genome sequence of the small brown planthopper, Laodelphax striatellus.</title>
        <authorList>
            <person name="Zhu J."/>
            <person name="Jiang F."/>
            <person name="Wang X."/>
            <person name="Yang P."/>
            <person name="Bao Y."/>
            <person name="Zhao W."/>
            <person name="Wang W."/>
            <person name="Lu H."/>
            <person name="Wang Q."/>
            <person name="Cui N."/>
            <person name="Li J."/>
            <person name="Chen X."/>
            <person name="Luo L."/>
            <person name="Yu J."/>
            <person name="Kang L."/>
            <person name="Cui F."/>
        </authorList>
    </citation>
    <scope>NUCLEOTIDE SEQUENCE [LARGE SCALE GENOMIC DNA]</scope>
    <source>
        <strain evidence="1">Lst14</strain>
    </source>
</reference>
<accession>A0A482WP91</accession>
<sequence length="155" mass="17387">MLLPPLHERIALLDSLLSQEDSLTKGQRMLLNVIVKSLEDHQTLASLLSDDLCDCSDALENSLIESLMKTLLLNRTKHTMLQLSHLTQSASPEVHNEDAPAECTSSLHRLLYSLHCHLLSHCARCMEGELATPSCVLLLSRHVTLMLSHDWMNIK</sequence>
<gene>
    <name evidence="1" type="ORF">LSTR_LSTR010859</name>
</gene>
<name>A0A482WP91_LAOST</name>
<dbReference type="STRING" id="195883.A0A482WP91"/>
<evidence type="ECO:0000313" key="1">
    <source>
        <dbReference type="EMBL" id="RZF35001.1"/>
    </source>
</evidence>
<keyword evidence="2" id="KW-1185">Reference proteome</keyword>
<comment type="caution">
    <text evidence="1">The sequence shown here is derived from an EMBL/GenBank/DDBJ whole genome shotgun (WGS) entry which is preliminary data.</text>
</comment>
<dbReference type="InParanoid" id="A0A482WP91"/>
<organism evidence="1 2">
    <name type="scientific">Laodelphax striatellus</name>
    <name type="common">Small brown planthopper</name>
    <name type="synonym">Delphax striatella</name>
    <dbReference type="NCBI Taxonomy" id="195883"/>
    <lineage>
        <taxon>Eukaryota</taxon>
        <taxon>Metazoa</taxon>
        <taxon>Ecdysozoa</taxon>
        <taxon>Arthropoda</taxon>
        <taxon>Hexapoda</taxon>
        <taxon>Insecta</taxon>
        <taxon>Pterygota</taxon>
        <taxon>Neoptera</taxon>
        <taxon>Paraneoptera</taxon>
        <taxon>Hemiptera</taxon>
        <taxon>Auchenorrhyncha</taxon>
        <taxon>Fulgoroidea</taxon>
        <taxon>Delphacidae</taxon>
        <taxon>Criomorphinae</taxon>
        <taxon>Laodelphax</taxon>
    </lineage>
</organism>
<proteinExistence type="predicted"/>
<dbReference type="EMBL" id="QKKF02029744">
    <property type="protein sequence ID" value="RZF35001.1"/>
    <property type="molecule type" value="Genomic_DNA"/>
</dbReference>
<dbReference type="AlphaFoldDB" id="A0A482WP91"/>
<protein>
    <submittedName>
        <fullName evidence="1">Uncharacterized protein</fullName>
    </submittedName>
</protein>